<dbReference type="EMBL" id="JARKIF010000046">
    <property type="protein sequence ID" value="KAJ7608224.1"/>
    <property type="molecule type" value="Genomic_DNA"/>
</dbReference>
<evidence type="ECO:0008006" key="3">
    <source>
        <dbReference type="Google" id="ProtNLM"/>
    </source>
</evidence>
<evidence type="ECO:0000313" key="2">
    <source>
        <dbReference type="Proteomes" id="UP001221142"/>
    </source>
</evidence>
<keyword evidence="2" id="KW-1185">Reference proteome</keyword>
<dbReference type="AlphaFoldDB" id="A0AAD7B1X0"/>
<gene>
    <name evidence="1" type="ORF">FB45DRAFT_389535</name>
</gene>
<comment type="caution">
    <text evidence="1">The sequence shown here is derived from an EMBL/GenBank/DDBJ whole genome shotgun (WGS) entry which is preliminary data.</text>
</comment>
<proteinExistence type="predicted"/>
<protein>
    <recommendedName>
        <fullName evidence="3">F-box domain-containing protein</fullName>
    </recommendedName>
</protein>
<evidence type="ECO:0000313" key="1">
    <source>
        <dbReference type="EMBL" id="KAJ7608224.1"/>
    </source>
</evidence>
<sequence>MASASISLPLTTMVLTRRAHRARLRITLWLPNEVLANIIQCATQSGQATLCRLSKLFHALVLPILNRHIKLNLSNPERSYHSVLENLSRSFIENPQRAETVRSVVFVRRKECYFAVNFVLLFEAMELMRSLEHLFFYDWHEPAIATRLACLEFPNLSWFRMIGDFSSSDPSDFVKFFIRHPSITRLRLLSRGLAHGGKILDHGQGILPNLQQFDGTQLLFHRFATQHLRAVRYGPWDQLTASDVETLKERTDHTLPFVLSLDLKDGVLDAVGENILSPLSRGMPDIQSLQLQTPKKIDLSCMGALKRIGTHLALFRCIAYFAVAHWGEPVDIQSVEAVFQTWVAACSTLKGCSIAQFAQRKVGEKWEQCSTDDFDDEGGFRELDG</sequence>
<reference evidence="1" key="1">
    <citation type="submission" date="2023-03" db="EMBL/GenBank/DDBJ databases">
        <title>Massive genome expansion in bonnet fungi (Mycena s.s.) driven by repeated elements and novel gene families across ecological guilds.</title>
        <authorList>
            <consortium name="Lawrence Berkeley National Laboratory"/>
            <person name="Harder C.B."/>
            <person name="Miyauchi S."/>
            <person name="Viragh M."/>
            <person name="Kuo A."/>
            <person name="Thoen E."/>
            <person name="Andreopoulos B."/>
            <person name="Lu D."/>
            <person name="Skrede I."/>
            <person name="Drula E."/>
            <person name="Henrissat B."/>
            <person name="Morin E."/>
            <person name="Kohler A."/>
            <person name="Barry K."/>
            <person name="LaButti K."/>
            <person name="Morin E."/>
            <person name="Salamov A."/>
            <person name="Lipzen A."/>
            <person name="Mereny Z."/>
            <person name="Hegedus B."/>
            <person name="Baldrian P."/>
            <person name="Stursova M."/>
            <person name="Weitz H."/>
            <person name="Taylor A."/>
            <person name="Grigoriev I.V."/>
            <person name="Nagy L.G."/>
            <person name="Martin F."/>
            <person name="Kauserud H."/>
        </authorList>
    </citation>
    <scope>NUCLEOTIDE SEQUENCE</scope>
    <source>
        <strain evidence="1">9284</strain>
    </source>
</reference>
<accession>A0AAD7B1X0</accession>
<name>A0AAD7B1X0_9AGAR</name>
<organism evidence="1 2">
    <name type="scientific">Roridomyces roridus</name>
    <dbReference type="NCBI Taxonomy" id="1738132"/>
    <lineage>
        <taxon>Eukaryota</taxon>
        <taxon>Fungi</taxon>
        <taxon>Dikarya</taxon>
        <taxon>Basidiomycota</taxon>
        <taxon>Agaricomycotina</taxon>
        <taxon>Agaricomycetes</taxon>
        <taxon>Agaricomycetidae</taxon>
        <taxon>Agaricales</taxon>
        <taxon>Marasmiineae</taxon>
        <taxon>Mycenaceae</taxon>
        <taxon>Roridomyces</taxon>
    </lineage>
</organism>
<dbReference type="Proteomes" id="UP001221142">
    <property type="component" value="Unassembled WGS sequence"/>
</dbReference>